<feature type="compositionally biased region" description="Low complexity" evidence="1">
    <location>
        <begin position="160"/>
        <end position="170"/>
    </location>
</feature>
<name>A0ABW5J257_9FLAO</name>
<reference evidence="3" key="1">
    <citation type="journal article" date="2019" name="Int. J. Syst. Evol. Microbiol.">
        <title>The Global Catalogue of Microorganisms (GCM) 10K type strain sequencing project: providing services to taxonomists for standard genome sequencing and annotation.</title>
        <authorList>
            <consortium name="The Broad Institute Genomics Platform"/>
            <consortium name="The Broad Institute Genome Sequencing Center for Infectious Disease"/>
            <person name="Wu L."/>
            <person name="Ma J."/>
        </authorList>
    </citation>
    <scope>NUCLEOTIDE SEQUENCE [LARGE SCALE GENOMIC DNA]</scope>
    <source>
        <strain evidence="3">KCTC 42585</strain>
    </source>
</reference>
<organism evidence="2 3">
    <name type="scientific">Salinimicrobium flavum</name>
    <dbReference type="NCBI Taxonomy" id="1737065"/>
    <lineage>
        <taxon>Bacteria</taxon>
        <taxon>Pseudomonadati</taxon>
        <taxon>Bacteroidota</taxon>
        <taxon>Flavobacteriia</taxon>
        <taxon>Flavobacteriales</taxon>
        <taxon>Flavobacteriaceae</taxon>
        <taxon>Salinimicrobium</taxon>
    </lineage>
</organism>
<accession>A0ABW5J257</accession>
<feature type="compositionally biased region" description="Basic and acidic residues" evidence="1">
    <location>
        <begin position="174"/>
        <end position="184"/>
    </location>
</feature>
<protein>
    <submittedName>
        <fullName evidence="2">DUF4251 domain-containing protein</fullName>
    </submittedName>
</protein>
<dbReference type="Gene3D" id="2.40.128.410">
    <property type="match status" value="1"/>
</dbReference>
<dbReference type="RefSeq" id="WP_380753040.1">
    <property type="nucleotide sequence ID" value="NZ_JBHULT010000010.1"/>
</dbReference>
<dbReference type="InterPro" id="IPR025347">
    <property type="entry name" value="DUF4251"/>
</dbReference>
<sequence length="184" mass="20731">MKATNNRSGNVVFQDHLRIFLVLMILGIFLGCAGGKEIESAEELQKYEDLREKIISREFEIESDWAMPQSGNRVNLLGNANFIRFKGDSVNLFLPYFGVRHYGGGFGTEGGITYEGLAEDLRIEENKRRSRIELRFKGESGSEDLTFYITLFPNGNANTSVTSSQRSSISYQGKLREPKGSRTD</sequence>
<dbReference type="Proteomes" id="UP001597468">
    <property type="component" value="Unassembled WGS sequence"/>
</dbReference>
<proteinExistence type="predicted"/>
<comment type="caution">
    <text evidence="2">The sequence shown here is derived from an EMBL/GenBank/DDBJ whole genome shotgun (WGS) entry which is preliminary data.</text>
</comment>
<dbReference type="Pfam" id="PF14059">
    <property type="entry name" value="DUF4251"/>
    <property type="match status" value="1"/>
</dbReference>
<gene>
    <name evidence="2" type="ORF">ACFSTG_11965</name>
</gene>
<evidence type="ECO:0000313" key="2">
    <source>
        <dbReference type="EMBL" id="MFD2518615.1"/>
    </source>
</evidence>
<evidence type="ECO:0000256" key="1">
    <source>
        <dbReference type="SAM" id="MobiDB-lite"/>
    </source>
</evidence>
<keyword evidence="3" id="KW-1185">Reference proteome</keyword>
<evidence type="ECO:0000313" key="3">
    <source>
        <dbReference type="Proteomes" id="UP001597468"/>
    </source>
</evidence>
<dbReference type="EMBL" id="JBHULT010000010">
    <property type="protein sequence ID" value="MFD2518615.1"/>
    <property type="molecule type" value="Genomic_DNA"/>
</dbReference>
<dbReference type="PROSITE" id="PS51257">
    <property type="entry name" value="PROKAR_LIPOPROTEIN"/>
    <property type="match status" value="1"/>
</dbReference>
<feature type="region of interest" description="Disordered" evidence="1">
    <location>
        <begin position="159"/>
        <end position="184"/>
    </location>
</feature>